<organism evidence="1 2">
    <name type="scientific">Mycena albidolilacea</name>
    <dbReference type="NCBI Taxonomy" id="1033008"/>
    <lineage>
        <taxon>Eukaryota</taxon>
        <taxon>Fungi</taxon>
        <taxon>Dikarya</taxon>
        <taxon>Basidiomycota</taxon>
        <taxon>Agaricomycotina</taxon>
        <taxon>Agaricomycetes</taxon>
        <taxon>Agaricomycetidae</taxon>
        <taxon>Agaricales</taxon>
        <taxon>Marasmiineae</taxon>
        <taxon>Mycenaceae</taxon>
        <taxon>Mycena</taxon>
    </lineage>
</organism>
<sequence length="191" mass="21047">MAADDINPTWLPIKVNEEEMFMCTVCNDGRTRRGYNLSRHEETDAHKSNVVHLSSATITQTKPEPSNHQYQQIPDDALRHLLSSLTRGTVAPYPEASTDSPPTHSGINWNLMEANSEGNLSLSADQQAVASIAEAILARFADLPMSDDEFAEWSDDEETPSNEPEVAGIESQIVLLRLDSKGLQVDLARST</sequence>
<evidence type="ECO:0000313" key="2">
    <source>
        <dbReference type="Proteomes" id="UP001218218"/>
    </source>
</evidence>
<name>A0AAD6Z8R9_9AGAR</name>
<dbReference type="EMBL" id="JARIHO010000073">
    <property type="protein sequence ID" value="KAJ7312336.1"/>
    <property type="molecule type" value="Genomic_DNA"/>
</dbReference>
<gene>
    <name evidence="1" type="ORF">DFH08DRAFT_822382</name>
</gene>
<accession>A0AAD6Z8R9</accession>
<proteinExistence type="predicted"/>
<comment type="caution">
    <text evidence="1">The sequence shown here is derived from an EMBL/GenBank/DDBJ whole genome shotgun (WGS) entry which is preliminary data.</text>
</comment>
<keyword evidence="2" id="KW-1185">Reference proteome</keyword>
<protein>
    <submittedName>
        <fullName evidence="1">Uncharacterized protein</fullName>
    </submittedName>
</protein>
<dbReference type="AlphaFoldDB" id="A0AAD6Z8R9"/>
<reference evidence="1" key="1">
    <citation type="submission" date="2023-03" db="EMBL/GenBank/DDBJ databases">
        <title>Massive genome expansion in bonnet fungi (Mycena s.s.) driven by repeated elements and novel gene families across ecological guilds.</title>
        <authorList>
            <consortium name="Lawrence Berkeley National Laboratory"/>
            <person name="Harder C.B."/>
            <person name="Miyauchi S."/>
            <person name="Viragh M."/>
            <person name="Kuo A."/>
            <person name="Thoen E."/>
            <person name="Andreopoulos B."/>
            <person name="Lu D."/>
            <person name="Skrede I."/>
            <person name="Drula E."/>
            <person name="Henrissat B."/>
            <person name="Morin E."/>
            <person name="Kohler A."/>
            <person name="Barry K."/>
            <person name="LaButti K."/>
            <person name="Morin E."/>
            <person name="Salamov A."/>
            <person name="Lipzen A."/>
            <person name="Mereny Z."/>
            <person name="Hegedus B."/>
            <person name="Baldrian P."/>
            <person name="Stursova M."/>
            <person name="Weitz H."/>
            <person name="Taylor A."/>
            <person name="Grigoriev I.V."/>
            <person name="Nagy L.G."/>
            <person name="Martin F."/>
            <person name="Kauserud H."/>
        </authorList>
    </citation>
    <scope>NUCLEOTIDE SEQUENCE</scope>
    <source>
        <strain evidence="1">CBHHK002</strain>
    </source>
</reference>
<dbReference type="Proteomes" id="UP001218218">
    <property type="component" value="Unassembled WGS sequence"/>
</dbReference>
<evidence type="ECO:0000313" key="1">
    <source>
        <dbReference type="EMBL" id="KAJ7312336.1"/>
    </source>
</evidence>